<reference evidence="1" key="2">
    <citation type="submission" date="2011-11" db="EMBL/GenBank/DDBJ databases">
        <authorList>
            <person name="Barker E."/>
        </authorList>
    </citation>
    <scope>NUCLEOTIDE SEQUENCE</scope>
    <source>
        <strain evidence="1">Birmingham 1</strain>
    </source>
</reference>
<name>G8C3H2_9MOLU</name>
<gene>
    <name evidence="1" type="ORF">MHM_03520</name>
</gene>
<organism evidence="1">
    <name type="scientific">Candidatus Mycoplasma haematominutum 'Birmingham 1'</name>
    <dbReference type="NCBI Taxonomy" id="1116213"/>
    <lineage>
        <taxon>Bacteria</taxon>
        <taxon>Bacillati</taxon>
        <taxon>Mycoplasmatota</taxon>
        <taxon>Mollicutes</taxon>
        <taxon>Mycoplasmataceae</taxon>
        <taxon>Mycoplasma</taxon>
    </lineage>
</organism>
<proteinExistence type="predicted"/>
<dbReference type="EMBL" id="HE613254">
    <property type="protein sequence ID" value="CCE66870.1"/>
    <property type="molecule type" value="Genomic_DNA"/>
</dbReference>
<sequence length="44" mass="4606">MLQHKVRWVIPVALLSGAGGIAPALGELSPPTWPTLFGGGRQLI</sequence>
<evidence type="ECO:0000313" key="1">
    <source>
        <dbReference type="EMBL" id="CCE66870.1"/>
    </source>
</evidence>
<protein>
    <submittedName>
        <fullName evidence="1">Uncharacterized protein</fullName>
    </submittedName>
</protein>
<accession>G8C3H2</accession>
<reference evidence="1" key="1">
    <citation type="submission" date="2011-11" db="EMBL/GenBank/DDBJ databases">
        <title>Complete genome sequence of Candidatus Mycoplasma haemominutum.</title>
        <authorList>
            <person name="Barker E.N."/>
            <person name="Darby A.C."/>
            <person name="Helps C.R."/>
            <person name="Peters I.R."/>
            <person name="Hughes M.A."/>
            <person name="Radford A.D."/>
            <person name="Novacco M."/>
            <person name="Boretti F."/>
            <person name="Hofmann-Lehmann R."/>
            <person name="Tasker S."/>
        </authorList>
    </citation>
    <scope>NUCLEOTIDE SEQUENCE</scope>
    <source>
        <strain evidence="1">Birmingham 1</strain>
    </source>
</reference>
<dbReference type="HOGENOM" id="CLU_3213863_0_0_14"/>
<dbReference type="AlphaFoldDB" id="G8C3H2"/>
<dbReference type="KEGG" id="mhb:MHM_03520"/>